<proteinExistence type="inferred from homology"/>
<accession>A0A9P6WH52</accession>
<dbReference type="FunFam" id="3.30.420.40:FF:000188">
    <property type="entry name" value="Actin like 6B"/>
    <property type="match status" value="1"/>
</dbReference>
<dbReference type="AlphaFoldDB" id="A0A9P6WH52"/>
<evidence type="ECO:0008006" key="7">
    <source>
        <dbReference type="Google" id="ProtNLM"/>
    </source>
</evidence>
<dbReference type="PRINTS" id="PR00190">
    <property type="entry name" value="ACTIN"/>
</dbReference>
<dbReference type="GO" id="GO:0005856">
    <property type="term" value="C:cytoskeleton"/>
    <property type="evidence" value="ECO:0007669"/>
    <property type="project" value="UniProtKB-SubCell"/>
</dbReference>
<keyword evidence="2" id="KW-0963">Cytoplasm</keyword>
<comment type="similarity">
    <text evidence="4">Belongs to the actin family. ARP1 subfamily.</text>
</comment>
<sequence>MEELYNQPIVLDNGSGTIRCGFSTDEAPRVNYSNILGRPKYYKIDYLPSDINIDDTFVGNHAQLNRGLLKLTYPIEHGTIKDWNSLELIWQQVLLHDLIDNNTNNEISLKEHTMLITEHPFSERRQREKIGELLFETFGLGAINIAIPSVLSLYSTGRTTGVSIDIGDGVCCVAPIFEGFTLPGSIKRINIGGRDITKQLQIELMKDGYSFNSSSEFEIVRNMKERLGFIKQKNDLNEYNKDNDFEKFQLPDGKSLKVRKQSLNKSCEILFKPEIYGFEYDKFPNIISDSINSTDMELRGKFFENIILSGGCTMIKNFGSRILNDLRNIDQEIKLKIYSSPERKNNTFMGGSILSSLSTFNNIVISKKQFMENPECIHDTYF</sequence>
<comment type="subcellular location">
    <subcellularLocation>
        <location evidence="1">Cytoplasm</location>
        <location evidence="1">Cytoskeleton</location>
    </subcellularLocation>
</comment>
<evidence type="ECO:0000256" key="2">
    <source>
        <dbReference type="ARBA" id="ARBA00022490"/>
    </source>
</evidence>
<evidence type="ECO:0000313" key="6">
    <source>
        <dbReference type="Proteomes" id="UP000697127"/>
    </source>
</evidence>
<dbReference type="InterPro" id="IPR043129">
    <property type="entry name" value="ATPase_NBD"/>
</dbReference>
<name>A0A9P6WH52_9ASCO</name>
<evidence type="ECO:0000256" key="3">
    <source>
        <dbReference type="ARBA" id="ARBA00023212"/>
    </source>
</evidence>
<dbReference type="EMBL" id="PUHW01000326">
    <property type="protein sequence ID" value="KAG0687040.1"/>
    <property type="molecule type" value="Genomic_DNA"/>
</dbReference>
<reference evidence="5" key="1">
    <citation type="submission" date="2020-11" db="EMBL/GenBank/DDBJ databases">
        <title>Kefir isolates.</title>
        <authorList>
            <person name="Marcisauskas S."/>
            <person name="Kim Y."/>
            <person name="Blasche S."/>
        </authorList>
    </citation>
    <scope>NUCLEOTIDE SEQUENCE</scope>
    <source>
        <strain evidence="5">Olga-1</strain>
    </source>
</reference>
<dbReference type="PANTHER" id="PTHR11937">
    <property type="entry name" value="ACTIN"/>
    <property type="match status" value="1"/>
</dbReference>
<dbReference type="SMART" id="SM00268">
    <property type="entry name" value="ACTIN"/>
    <property type="match status" value="1"/>
</dbReference>
<dbReference type="Proteomes" id="UP000697127">
    <property type="component" value="Unassembled WGS sequence"/>
</dbReference>
<dbReference type="Pfam" id="PF00022">
    <property type="entry name" value="Actin"/>
    <property type="match status" value="1"/>
</dbReference>
<dbReference type="OrthoDB" id="5132116at2759"/>
<dbReference type="SUPFAM" id="SSF53067">
    <property type="entry name" value="Actin-like ATPase domain"/>
    <property type="match status" value="2"/>
</dbReference>
<gene>
    <name evidence="5" type="ORF">C6P40_002970</name>
</gene>
<keyword evidence="6" id="KW-1185">Reference proteome</keyword>
<evidence type="ECO:0000313" key="5">
    <source>
        <dbReference type="EMBL" id="KAG0687040.1"/>
    </source>
</evidence>
<dbReference type="Gene3D" id="3.90.640.10">
    <property type="entry name" value="Actin, Chain A, domain 4"/>
    <property type="match status" value="1"/>
</dbReference>
<protein>
    <recommendedName>
        <fullName evidence="7">Actin</fullName>
    </recommendedName>
</protein>
<dbReference type="Gene3D" id="3.30.420.40">
    <property type="match status" value="2"/>
</dbReference>
<evidence type="ECO:0000256" key="4">
    <source>
        <dbReference type="ARBA" id="ARBA00038483"/>
    </source>
</evidence>
<evidence type="ECO:0000256" key="1">
    <source>
        <dbReference type="ARBA" id="ARBA00004245"/>
    </source>
</evidence>
<dbReference type="InterPro" id="IPR004000">
    <property type="entry name" value="Actin"/>
</dbReference>
<organism evidence="5 6">
    <name type="scientific">Pichia californica</name>
    <dbReference type="NCBI Taxonomy" id="460514"/>
    <lineage>
        <taxon>Eukaryota</taxon>
        <taxon>Fungi</taxon>
        <taxon>Dikarya</taxon>
        <taxon>Ascomycota</taxon>
        <taxon>Saccharomycotina</taxon>
        <taxon>Pichiomycetes</taxon>
        <taxon>Pichiales</taxon>
        <taxon>Pichiaceae</taxon>
        <taxon>Pichia</taxon>
    </lineage>
</organism>
<comment type="caution">
    <text evidence="5">The sequence shown here is derived from an EMBL/GenBank/DDBJ whole genome shotgun (WGS) entry which is preliminary data.</text>
</comment>
<keyword evidence="3" id="KW-0206">Cytoskeleton</keyword>